<feature type="compositionally biased region" description="Low complexity" evidence="2">
    <location>
        <begin position="198"/>
        <end position="209"/>
    </location>
</feature>
<evidence type="ECO:0000256" key="1">
    <source>
        <dbReference type="SAM" id="Coils"/>
    </source>
</evidence>
<feature type="compositionally biased region" description="Low complexity" evidence="2">
    <location>
        <begin position="315"/>
        <end position="356"/>
    </location>
</feature>
<feature type="compositionally biased region" description="Low complexity" evidence="2">
    <location>
        <begin position="32"/>
        <end position="53"/>
    </location>
</feature>
<dbReference type="HOGENOM" id="CLU_678922_0_0_1"/>
<dbReference type="Proteomes" id="UP000054166">
    <property type="component" value="Unassembled WGS sequence"/>
</dbReference>
<keyword evidence="1" id="KW-0175">Coiled coil</keyword>
<dbReference type="AlphaFoldDB" id="A0A0C3AC54"/>
<feature type="compositionally biased region" description="Polar residues" evidence="2">
    <location>
        <begin position="305"/>
        <end position="314"/>
    </location>
</feature>
<dbReference type="EMBL" id="KN833343">
    <property type="protein sequence ID" value="KIM71368.1"/>
    <property type="molecule type" value="Genomic_DNA"/>
</dbReference>
<feature type="compositionally biased region" description="Polar residues" evidence="2">
    <location>
        <begin position="358"/>
        <end position="376"/>
    </location>
</feature>
<organism evidence="3 4">
    <name type="scientific">Piloderma croceum (strain F 1598)</name>
    <dbReference type="NCBI Taxonomy" id="765440"/>
    <lineage>
        <taxon>Eukaryota</taxon>
        <taxon>Fungi</taxon>
        <taxon>Dikarya</taxon>
        <taxon>Basidiomycota</taxon>
        <taxon>Agaricomycotina</taxon>
        <taxon>Agaricomycetes</taxon>
        <taxon>Agaricomycetidae</taxon>
        <taxon>Atheliales</taxon>
        <taxon>Atheliaceae</taxon>
        <taxon>Piloderma</taxon>
    </lineage>
</organism>
<keyword evidence="4" id="KW-1185">Reference proteome</keyword>
<sequence length="406" mass="42716">MTSHSSSGPWSPTYGTTTLSTFERSQTPTRLSYTSRSDTASSSSSTNDASSARQMRRITVSPSPSASRLSDPMYNDNQEEGDSMDATEVEAALMNLDNEFDETEETLTQWSSRGASVTSASYTAPSYSSYTNSNTDAYTTTTTAANLDRSRILSTISERTENPSRPTSRTLSQSLSLSAVAAAGRPTNPTPDALLRRSGYGSASSPLSGSGSGGVGGRRAGELIAFFEDRTSATSPVSVGVHARVGSTAPGGPRPRSPYSSGTTPTGSGSGRGTSSMSSLLSPPTRGGMTTTSATFSDVGRVRSPLSTTDTGYLSPSTYTNTHTNTNTNTNTFTPSNTYTSYTPTSSTITSTTPTNLRRPQTQTQTSPRSPLTSVRNIVAAWKERTPIGRRSSPGGEGDVGLFRRK</sequence>
<feature type="compositionally biased region" description="Polar residues" evidence="2">
    <location>
        <begin position="1"/>
        <end position="31"/>
    </location>
</feature>
<evidence type="ECO:0000256" key="2">
    <source>
        <dbReference type="SAM" id="MobiDB-lite"/>
    </source>
</evidence>
<evidence type="ECO:0000313" key="3">
    <source>
        <dbReference type="EMBL" id="KIM71368.1"/>
    </source>
</evidence>
<evidence type="ECO:0000313" key="4">
    <source>
        <dbReference type="Proteomes" id="UP000054166"/>
    </source>
</evidence>
<accession>A0A0C3AC54</accession>
<protein>
    <submittedName>
        <fullName evidence="3">Uncharacterized protein</fullName>
    </submittedName>
</protein>
<feature type="region of interest" description="Disordered" evidence="2">
    <location>
        <begin position="182"/>
        <end position="216"/>
    </location>
</feature>
<feature type="region of interest" description="Disordered" evidence="2">
    <location>
        <begin position="233"/>
        <end position="406"/>
    </location>
</feature>
<gene>
    <name evidence="3" type="ORF">PILCRDRAFT_17136</name>
</gene>
<dbReference type="OrthoDB" id="2507336at2759"/>
<feature type="coiled-coil region" evidence="1">
    <location>
        <begin position="86"/>
        <end position="113"/>
    </location>
</feature>
<feature type="compositionally biased region" description="Low complexity" evidence="2">
    <location>
        <begin position="257"/>
        <end position="286"/>
    </location>
</feature>
<name>A0A0C3AC54_PILCF</name>
<dbReference type="InParanoid" id="A0A0C3AC54"/>
<reference evidence="3 4" key="1">
    <citation type="submission" date="2014-04" db="EMBL/GenBank/DDBJ databases">
        <authorList>
            <consortium name="DOE Joint Genome Institute"/>
            <person name="Kuo A."/>
            <person name="Tarkka M."/>
            <person name="Buscot F."/>
            <person name="Kohler A."/>
            <person name="Nagy L.G."/>
            <person name="Floudas D."/>
            <person name="Copeland A."/>
            <person name="Barry K.W."/>
            <person name="Cichocki N."/>
            <person name="Veneault-Fourrey C."/>
            <person name="LaButti K."/>
            <person name="Lindquist E.A."/>
            <person name="Lipzen A."/>
            <person name="Lundell T."/>
            <person name="Morin E."/>
            <person name="Murat C."/>
            <person name="Sun H."/>
            <person name="Tunlid A."/>
            <person name="Henrissat B."/>
            <person name="Grigoriev I.V."/>
            <person name="Hibbett D.S."/>
            <person name="Martin F."/>
            <person name="Nordberg H.P."/>
            <person name="Cantor M.N."/>
            <person name="Hua S.X."/>
        </authorList>
    </citation>
    <scope>NUCLEOTIDE SEQUENCE [LARGE SCALE GENOMIC DNA]</scope>
    <source>
        <strain evidence="3 4">F 1598</strain>
    </source>
</reference>
<dbReference type="STRING" id="765440.A0A0C3AC54"/>
<feature type="region of interest" description="Disordered" evidence="2">
    <location>
        <begin position="1"/>
        <end position="82"/>
    </location>
</feature>
<reference evidence="4" key="2">
    <citation type="submission" date="2015-01" db="EMBL/GenBank/DDBJ databases">
        <title>Evolutionary Origins and Diversification of the Mycorrhizal Mutualists.</title>
        <authorList>
            <consortium name="DOE Joint Genome Institute"/>
            <consortium name="Mycorrhizal Genomics Consortium"/>
            <person name="Kohler A."/>
            <person name="Kuo A."/>
            <person name="Nagy L.G."/>
            <person name="Floudas D."/>
            <person name="Copeland A."/>
            <person name="Barry K.W."/>
            <person name="Cichocki N."/>
            <person name="Veneault-Fourrey C."/>
            <person name="LaButti K."/>
            <person name="Lindquist E.A."/>
            <person name="Lipzen A."/>
            <person name="Lundell T."/>
            <person name="Morin E."/>
            <person name="Murat C."/>
            <person name="Riley R."/>
            <person name="Ohm R."/>
            <person name="Sun H."/>
            <person name="Tunlid A."/>
            <person name="Henrissat B."/>
            <person name="Grigoriev I.V."/>
            <person name="Hibbett D.S."/>
            <person name="Martin F."/>
        </authorList>
    </citation>
    <scope>NUCLEOTIDE SEQUENCE [LARGE SCALE GENOMIC DNA]</scope>
    <source>
        <strain evidence="4">F 1598</strain>
    </source>
</reference>
<feature type="non-terminal residue" evidence="3">
    <location>
        <position position="406"/>
    </location>
</feature>
<proteinExistence type="predicted"/>